<reference evidence="8 9" key="1">
    <citation type="submission" date="2016-10" db="EMBL/GenBank/DDBJ databases">
        <title>Description of Gloeomargarita lithophora gen. nov., sp. nov., a thylakoid-bearing basal-branching cyanobacterium with intracellular carbonates, and proposal for Gloeomargaritales ord. nov.</title>
        <authorList>
            <person name="Moreira D."/>
            <person name="Tavera R."/>
            <person name="Benzerara K."/>
            <person name="Skouri-Panet F."/>
            <person name="Couradeau E."/>
            <person name="Gerard E."/>
            <person name="Loussert C."/>
            <person name="Novelo E."/>
            <person name="Zivanovic Y."/>
            <person name="Lopez-Garcia P."/>
        </authorList>
    </citation>
    <scope>NUCLEOTIDE SEQUENCE [LARGE SCALE GENOMIC DNA]</scope>
    <source>
        <strain evidence="8 9">D10</strain>
    </source>
</reference>
<dbReference type="NCBIfam" id="TIGR00492">
    <property type="entry name" value="alr"/>
    <property type="match status" value="1"/>
</dbReference>
<dbReference type="EC" id="5.1.1.1" evidence="4"/>
<dbReference type="InterPro" id="IPR011079">
    <property type="entry name" value="Ala_racemase_C"/>
</dbReference>
<keyword evidence="9" id="KW-1185">Reference proteome</keyword>
<comment type="pathway">
    <text evidence="4">Amino-acid biosynthesis; D-alanine biosynthesis; D-alanine from L-alanine: step 1/1.</text>
</comment>
<dbReference type="RefSeq" id="WP_071454129.1">
    <property type="nucleotide sequence ID" value="NZ_CP017675.1"/>
</dbReference>
<dbReference type="SUPFAM" id="SSF50621">
    <property type="entry name" value="Alanine racemase C-terminal domain-like"/>
    <property type="match status" value="1"/>
</dbReference>
<dbReference type="InterPro" id="IPR009006">
    <property type="entry name" value="Ala_racemase/Decarboxylase_C"/>
</dbReference>
<dbReference type="InterPro" id="IPR020622">
    <property type="entry name" value="Ala_racemase_pyridoxalP-BS"/>
</dbReference>
<dbReference type="SMART" id="SM01005">
    <property type="entry name" value="Ala_racemase_C"/>
    <property type="match status" value="1"/>
</dbReference>
<dbReference type="PRINTS" id="PR00992">
    <property type="entry name" value="ALARACEMASE"/>
</dbReference>
<accession>A0A1J0AC98</accession>
<dbReference type="EMBL" id="CP017675">
    <property type="protein sequence ID" value="APB33558.1"/>
    <property type="molecule type" value="Genomic_DNA"/>
</dbReference>
<feature type="binding site" evidence="4 6">
    <location>
        <position position="145"/>
    </location>
    <ligand>
        <name>substrate</name>
    </ligand>
</feature>
<dbReference type="OrthoDB" id="9813814at2"/>
<dbReference type="SUPFAM" id="SSF51419">
    <property type="entry name" value="PLP-binding barrel"/>
    <property type="match status" value="1"/>
</dbReference>
<feature type="active site" description="Proton acceptor; specific for L-alanine" evidence="4">
    <location>
        <position position="274"/>
    </location>
</feature>
<dbReference type="GO" id="GO:0008784">
    <property type="term" value="F:alanine racemase activity"/>
    <property type="evidence" value="ECO:0007669"/>
    <property type="project" value="UniProtKB-UniRule"/>
</dbReference>
<evidence type="ECO:0000256" key="1">
    <source>
        <dbReference type="ARBA" id="ARBA00001933"/>
    </source>
</evidence>
<comment type="cofactor">
    <cofactor evidence="1 4 5">
        <name>pyridoxal 5'-phosphate</name>
        <dbReference type="ChEBI" id="CHEBI:597326"/>
    </cofactor>
</comment>
<evidence type="ECO:0000259" key="7">
    <source>
        <dbReference type="SMART" id="SM01005"/>
    </source>
</evidence>
<dbReference type="Proteomes" id="UP000180235">
    <property type="component" value="Chromosome"/>
</dbReference>
<organism evidence="8 9">
    <name type="scientific">Gloeomargarita lithophora Alchichica-D10</name>
    <dbReference type="NCBI Taxonomy" id="1188229"/>
    <lineage>
        <taxon>Bacteria</taxon>
        <taxon>Bacillati</taxon>
        <taxon>Cyanobacteriota</taxon>
        <taxon>Cyanophyceae</taxon>
        <taxon>Gloeomargaritales</taxon>
        <taxon>Gloeomargaritaceae</taxon>
        <taxon>Gloeomargarita</taxon>
    </lineage>
</organism>
<dbReference type="InterPro" id="IPR029066">
    <property type="entry name" value="PLP-binding_barrel"/>
</dbReference>
<protein>
    <recommendedName>
        <fullName evidence="4">Alanine racemase</fullName>
        <ecNumber evidence="4">5.1.1.1</ecNumber>
    </recommendedName>
</protein>
<feature type="active site" description="Proton acceptor; specific for D-alanine" evidence="4">
    <location>
        <position position="46"/>
    </location>
</feature>
<evidence type="ECO:0000313" key="8">
    <source>
        <dbReference type="EMBL" id="APB33558.1"/>
    </source>
</evidence>
<dbReference type="Pfam" id="PF00842">
    <property type="entry name" value="Ala_racemase_C"/>
    <property type="match status" value="1"/>
</dbReference>
<keyword evidence="3 4" id="KW-0413">Isomerase</keyword>
<dbReference type="CDD" id="cd00430">
    <property type="entry name" value="PLPDE_III_AR"/>
    <property type="match status" value="1"/>
</dbReference>
<feature type="modified residue" description="N6-(pyridoxal phosphate)lysine" evidence="4 5">
    <location>
        <position position="46"/>
    </location>
</feature>
<dbReference type="InterPro" id="IPR001608">
    <property type="entry name" value="Ala_racemase_N"/>
</dbReference>
<comment type="catalytic activity">
    <reaction evidence="4">
        <text>L-alanine = D-alanine</text>
        <dbReference type="Rhea" id="RHEA:20249"/>
        <dbReference type="ChEBI" id="CHEBI:57416"/>
        <dbReference type="ChEBI" id="CHEBI:57972"/>
        <dbReference type="EC" id="5.1.1.1"/>
    </reaction>
</comment>
<dbReference type="FunFam" id="3.20.20.10:FF:000002">
    <property type="entry name" value="Alanine racemase"/>
    <property type="match status" value="1"/>
</dbReference>
<dbReference type="InterPro" id="IPR000821">
    <property type="entry name" value="Ala_racemase"/>
</dbReference>
<proteinExistence type="inferred from homology"/>
<feature type="domain" description="Alanine racemase C-terminal" evidence="7">
    <location>
        <begin position="253"/>
        <end position="381"/>
    </location>
</feature>
<dbReference type="STRING" id="1188229.GlitD10_1238"/>
<dbReference type="PANTHER" id="PTHR30511:SF0">
    <property type="entry name" value="ALANINE RACEMASE, CATABOLIC-RELATED"/>
    <property type="match status" value="1"/>
</dbReference>
<name>A0A1J0AC98_9CYAN</name>
<dbReference type="PROSITE" id="PS00395">
    <property type="entry name" value="ALANINE_RACEMASE"/>
    <property type="match status" value="1"/>
</dbReference>
<evidence type="ECO:0000256" key="3">
    <source>
        <dbReference type="ARBA" id="ARBA00023235"/>
    </source>
</evidence>
<evidence type="ECO:0000256" key="6">
    <source>
        <dbReference type="PIRSR" id="PIRSR600821-52"/>
    </source>
</evidence>
<dbReference type="Pfam" id="PF01168">
    <property type="entry name" value="Ala_racemase_N"/>
    <property type="match status" value="1"/>
</dbReference>
<dbReference type="Gene3D" id="3.20.20.10">
    <property type="entry name" value="Alanine racemase"/>
    <property type="match status" value="1"/>
</dbReference>
<dbReference type="UniPathway" id="UPA00042">
    <property type="reaction ID" value="UER00497"/>
</dbReference>
<evidence type="ECO:0000256" key="5">
    <source>
        <dbReference type="PIRSR" id="PIRSR600821-50"/>
    </source>
</evidence>
<dbReference type="AlphaFoldDB" id="A0A1J0AC98"/>
<evidence type="ECO:0000313" key="9">
    <source>
        <dbReference type="Proteomes" id="UP000180235"/>
    </source>
</evidence>
<dbReference type="PANTHER" id="PTHR30511">
    <property type="entry name" value="ALANINE RACEMASE"/>
    <property type="match status" value="1"/>
</dbReference>
<comment type="function">
    <text evidence="4">Catalyzes the interconversion of L-alanine and D-alanine. May also act on other amino acids.</text>
</comment>
<evidence type="ECO:0000256" key="4">
    <source>
        <dbReference type="HAMAP-Rule" id="MF_01201"/>
    </source>
</evidence>
<dbReference type="GO" id="GO:0030632">
    <property type="term" value="P:D-alanine biosynthetic process"/>
    <property type="evidence" value="ECO:0007669"/>
    <property type="project" value="UniProtKB-UniRule"/>
</dbReference>
<comment type="similarity">
    <text evidence="4">Belongs to the alanine racemase family.</text>
</comment>
<sequence>MGLAGECLPDPQARAWVEIDPLALAHNTQAICQHLGAQTELLAVIKADAYGHGAVAVAQVVLAHGATWLGVATLEEAMQLRRAGISAPILLLGGVNTAAQVQALLYWRVEPTLATWEQLRLFEQVAHTEGAILPVHLDVDTGMSRLGVPWREAILVVKALHNSPGLGLASIYSHLATADDPDPWLVHLQQQRFSQVLQEVQHLGIPCPKVHLANSAGMLLDKHLHYDMVRVGLALYGYSPAVHLEGILPLRPVLQVRARITQIKDIAPGTGVSYGHRFIAERPMRLATVGIGYADGVPRGLSNRMTGLVLGQRVAQVGTITMDQLMLDVTAVPQAQVGQVVTLIGCEGNHQITAQDWAQDLDTITWEILCGFKHRLPRVWCVSAAPAGGAHCL</sequence>
<dbReference type="Gene3D" id="2.40.37.10">
    <property type="entry name" value="Lyase, Ornithine Decarboxylase, Chain A, domain 1"/>
    <property type="match status" value="1"/>
</dbReference>
<dbReference type="GO" id="GO:0030170">
    <property type="term" value="F:pyridoxal phosphate binding"/>
    <property type="evidence" value="ECO:0007669"/>
    <property type="project" value="UniProtKB-UniRule"/>
</dbReference>
<dbReference type="HAMAP" id="MF_01201">
    <property type="entry name" value="Ala_racemase"/>
    <property type="match status" value="1"/>
</dbReference>
<dbReference type="KEGG" id="glt:GlitD10_1238"/>
<keyword evidence="2 4" id="KW-0663">Pyridoxal phosphate</keyword>
<evidence type="ECO:0000256" key="2">
    <source>
        <dbReference type="ARBA" id="ARBA00022898"/>
    </source>
</evidence>
<gene>
    <name evidence="8" type="primary">alr</name>
    <name evidence="8" type="ORF">GlitD10_1238</name>
</gene>
<dbReference type="GO" id="GO:0005829">
    <property type="term" value="C:cytosol"/>
    <property type="evidence" value="ECO:0007669"/>
    <property type="project" value="TreeGrafter"/>
</dbReference>
<feature type="binding site" evidence="4 6">
    <location>
        <position position="322"/>
    </location>
    <ligand>
        <name>substrate</name>
    </ligand>
</feature>